<accession>A0A7M5WZL2</accession>
<dbReference type="PANTHER" id="PTHR23301">
    <property type="entry name" value="CHITIN BINDING PERITROPHIN-A"/>
    <property type="match status" value="1"/>
</dbReference>
<dbReference type="SMART" id="SM00494">
    <property type="entry name" value="ChtBD2"/>
    <property type="match status" value="1"/>
</dbReference>
<evidence type="ECO:0000313" key="9">
    <source>
        <dbReference type="Proteomes" id="UP000594262"/>
    </source>
</evidence>
<keyword evidence="4" id="KW-1015">Disulfide bond</keyword>
<keyword evidence="5" id="KW-0325">Glycoprotein</keyword>
<feature type="compositionally biased region" description="Basic residues" evidence="6">
    <location>
        <begin position="50"/>
        <end position="61"/>
    </location>
</feature>
<keyword evidence="1" id="KW-0147">Chitin-binding</keyword>
<evidence type="ECO:0000256" key="2">
    <source>
        <dbReference type="ARBA" id="ARBA00022729"/>
    </source>
</evidence>
<evidence type="ECO:0000256" key="1">
    <source>
        <dbReference type="ARBA" id="ARBA00022669"/>
    </source>
</evidence>
<sequence length="144" mass="16197">FKNIRNEPRFGGFMLWDASFDQNNVIGGLRYSQHLDRILGGNGGGGGHWTTKRPRPTKTVRPRPDTTRPDTTRPPKPVTTKRPAPTKPSKVSCAGMPDGIYAHPKDCSKYFECYIEQLFLKQCPPGLKFNAARKYCDWPANVTC</sequence>
<dbReference type="InterPro" id="IPR002557">
    <property type="entry name" value="Chitin-bd_dom"/>
</dbReference>
<keyword evidence="3" id="KW-0677">Repeat</keyword>
<dbReference type="PROSITE" id="PS50940">
    <property type="entry name" value="CHIT_BIND_II"/>
    <property type="match status" value="1"/>
</dbReference>
<dbReference type="Gene3D" id="2.170.140.10">
    <property type="entry name" value="Chitin binding domain"/>
    <property type="match status" value="1"/>
</dbReference>
<dbReference type="InterPro" id="IPR051940">
    <property type="entry name" value="Chitin_bind-dev_reg"/>
</dbReference>
<feature type="domain" description="Chitin-binding type-2" evidence="7">
    <location>
        <begin position="90"/>
        <end position="144"/>
    </location>
</feature>
<dbReference type="EnsemblMetazoa" id="CLYHEMT015268.1">
    <property type="protein sequence ID" value="CLYHEMP015268.1"/>
    <property type="gene ID" value="CLYHEMG015268"/>
</dbReference>
<evidence type="ECO:0000259" key="7">
    <source>
        <dbReference type="PROSITE" id="PS50940"/>
    </source>
</evidence>
<dbReference type="Pfam" id="PF01607">
    <property type="entry name" value="CBM_14"/>
    <property type="match status" value="1"/>
</dbReference>
<dbReference type="SUPFAM" id="SSF57625">
    <property type="entry name" value="Invertebrate chitin-binding proteins"/>
    <property type="match status" value="1"/>
</dbReference>
<keyword evidence="9" id="KW-1185">Reference proteome</keyword>
<evidence type="ECO:0000256" key="5">
    <source>
        <dbReference type="ARBA" id="ARBA00023180"/>
    </source>
</evidence>
<reference evidence="8" key="1">
    <citation type="submission" date="2021-01" db="UniProtKB">
        <authorList>
            <consortium name="EnsemblMetazoa"/>
        </authorList>
    </citation>
    <scope>IDENTIFICATION</scope>
</reference>
<dbReference type="PANTHER" id="PTHR23301:SF0">
    <property type="entry name" value="CHITIN-BINDING TYPE-2 DOMAIN-CONTAINING PROTEIN-RELATED"/>
    <property type="match status" value="1"/>
</dbReference>
<evidence type="ECO:0000256" key="6">
    <source>
        <dbReference type="SAM" id="MobiDB-lite"/>
    </source>
</evidence>
<dbReference type="GO" id="GO:0008061">
    <property type="term" value="F:chitin binding"/>
    <property type="evidence" value="ECO:0007669"/>
    <property type="project" value="UniProtKB-KW"/>
</dbReference>
<dbReference type="GO" id="GO:0005576">
    <property type="term" value="C:extracellular region"/>
    <property type="evidence" value="ECO:0007669"/>
    <property type="project" value="InterPro"/>
</dbReference>
<dbReference type="FunFam" id="2.170.140.10:FF:000001">
    <property type="entry name" value="Acidic mammalian chitinase"/>
    <property type="match status" value="1"/>
</dbReference>
<feature type="region of interest" description="Disordered" evidence="6">
    <location>
        <begin position="40"/>
        <end position="95"/>
    </location>
</feature>
<evidence type="ECO:0000256" key="3">
    <source>
        <dbReference type="ARBA" id="ARBA00022737"/>
    </source>
</evidence>
<dbReference type="Gene3D" id="3.20.20.80">
    <property type="entry name" value="Glycosidases"/>
    <property type="match status" value="1"/>
</dbReference>
<keyword evidence="2" id="KW-0732">Signal</keyword>
<proteinExistence type="predicted"/>
<evidence type="ECO:0000313" key="8">
    <source>
        <dbReference type="EnsemblMetazoa" id="CLYHEMP015268.1"/>
    </source>
</evidence>
<organism evidence="8 9">
    <name type="scientific">Clytia hemisphaerica</name>
    <dbReference type="NCBI Taxonomy" id="252671"/>
    <lineage>
        <taxon>Eukaryota</taxon>
        <taxon>Metazoa</taxon>
        <taxon>Cnidaria</taxon>
        <taxon>Hydrozoa</taxon>
        <taxon>Hydroidolina</taxon>
        <taxon>Leptothecata</taxon>
        <taxon>Obeliida</taxon>
        <taxon>Clytiidae</taxon>
        <taxon>Clytia</taxon>
    </lineage>
</organism>
<feature type="compositionally biased region" description="Basic and acidic residues" evidence="6">
    <location>
        <begin position="62"/>
        <end position="73"/>
    </location>
</feature>
<dbReference type="AlphaFoldDB" id="A0A7M5WZL2"/>
<dbReference type="InterPro" id="IPR036508">
    <property type="entry name" value="Chitin-bd_dom_sf"/>
</dbReference>
<protein>
    <recommendedName>
        <fullName evidence="7">Chitin-binding type-2 domain-containing protein</fullName>
    </recommendedName>
</protein>
<dbReference type="Proteomes" id="UP000594262">
    <property type="component" value="Unplaced"/>
</dbReference>
<name>A0A7M5WZL2_9CNID</name>
<dbReference type="OrthoDB" id="5968206at2759"/>
<evidence type="ECO:0000256" key="4">
    <source>
        <dbReference type="ARBA" id="ARBA00023157"/>
    </source>
</evidence>